<organism evidence="7 8">
    <name type="scientific">Toxocara canis</name>
    <name type="common">Canine roundworm</name>
    <dbReference type="NCBI Taxonomy" id="6265"/>
    <lineage>
        <taxon>Eukaryota</taxon>
        <taxon>Metazoa</taxon>
        <taxon>Ecdysozoa</taxon>
        <taxon>Nematoda</taxon>
        <taxon>Chromadorea</taxon>
        <taxon>Rhabditida</taxon>
        <taxon>Spirurina</taxon>
        <taxon>Ascaridomorpha</taxon>
        <taxon>Ascaridoidea</taxon>
        <taxon>Toxocaridae</taxon>
        <taxon>Toxocara</taxon>
    </lineage>
</organism>
<evidence type="ECO:0000313" key="8">
    <source>
        <dbReference type="WBParaSite" id="TCNE_0001459101-mRNA-1"/>
    </source>
</evidence>
<dbReference type="AlphaFoldDB" id="A0A183V1H1"/>
<sequence length="326" mass="35868">MEGQLAGGICRHLELKTTITSAMVWHVLRERYQQASNLWHSADEMRVAAIAQLALLLTVAAQLRLGVIETDQALVRLCQIAIDHATAAGSCTQEIRYDLHTSLFNASGCGSTMSSKGTANAAAFYFESQIQFQAIIGPHCNEELMQTGRLSYFWDVPVLARLASDPRIADTLFYPTVVQYAITSAAGLSYALKQFADYMNLTEITLISPQRQDVEARPIAQGVYTFLKTSKLLHVKAFIVIDENNWPDKASTIKAIQTSTRLIAIGTDFVDLRNVLNSLKVVSLSSENFIIVLLCSRVSTSCISQIVNLVYSASIIVVRTINCPSN</sequence>
<proteinExistence type="predicted"/>
<keyword evidence="3" id="KW-1133">Transmembrane helix</keyword>
<dbReference type="InterPro" id="IPR001828">
    <property type="entry name" value="ANF_lig-bd_rcpt"/>
</dbReference>
<evidence type="ECO:0000256" key="2">
    <source>
        <dbReference type="ARBA" id="ARBA00022692"/>
    </source>
</evidence>
<evidence type="ECO:0000313" key="6">
    <source>
        <dbReference type="EMBL" id="VDM45912.1"/>
    </source>
</evidence>
<dbReference type="GO" id="GO:0016020">
    <property type="term" value="C:membrane"/>
    <property type="evidence" value="ECO:0007669"/>
    <property type="project" value="UniProtKB-SubCell"/>
</dbReference>
<evidence type="ECO:0000256" key="3">
    <source>
        <dbReference type="ARBA" id="ARBA00022989"/>
    </source>
</evidence>
<dbReference type="WBParaSite" id="TCNE_0001459101-mRNA-1">
    <property type="protein sequence ID" value="TCNE_0001459101-mRNA-1"/>
    <property type="gene ID" value="TCNE_0001459101"/>
</dbReference>
<protein>
    <submittedName>
        <fullName evidence="8">ANF_receptor domain-containing protein</fullName>
    </submittedName>
</protein>
<evidence type="ECO:0000259" key="5">
    <source>
        <dbReference type="Pfam" id="PF01094"/>
    </source>
</evidence>
<dbReference type="Proteomes" id="UP000050794">
    <property type="component" value="Unassembled WGS sequence"/>
</dbReference>
<evidence type="ECO:0000313" key="7">
    <source>
        <dbReference type="Proteomes" id="UP000050794"/>
    </source>
</evidence>
<dbReference type="SUPFAM" id="SSF53822">
    <property type="entry name" value="Periplasmic binding protein-like I"/>
    <property type="match status" value="1"/>
</dbReference>
<reference evidence="8" key="1">
    <citation type="submission" date="2016-06" db="UniProtKB">
        <authorList>
            <consortium name="WormBaseParasite"/>
        </authorList>
    </citation>
    <scope>IDENTIFICATION</scope>
</reference>
<dbReference type="EMBL" id="UYWY01022335">
    <property type="protein sequence ID" value="VDM45912.1"/>
    <property type="molecule type" value="Genomic_DNA"/>
</dbReference>
<gene>
    <name evidence="6" type="ORF">TCNE_LOCUS14591</name>
</gene>
<keyword evidence="2" id="KW-0812">Transmembrane</keyword>
<keyword evidence="4" id="KW-0472">Membrane</keyword>
<reference evidence="6 7" key="2">
    <citation type="submission" date="2018-11" db="EMBL/GenBank/DDBJ databases">
        <authorList>
            <consortium name="Pathogen Informatics"/>
        </authorList>
    </citation>
    <scope>NUCLEOTIDE SEQUENCE [LARGE SCALE GENOMIC DNA]</scope>
</reference>
<comment type="subcellular location">
    <subcellularLocation>
        <location evidence="1">Membrane</location>
    </subcellularLocation>
</comment>
<evidence type="ECO:0000256" key="1">
    <source>
        <dbReference type="ARBA" id="ARBA00004370"/>
    </source>
</evidence>
<feature type="domain" description="Receptor ligand binding region" evidence="5">
    <location>
        <begin position="110"/>
        <end position="292"/>
    </location>
</feature>
<dbReference type="Pfam" id="PF01094">
    <property type="entry name" value="ANF_receptor"/>
    <property type="match status" value="1"/>
</dbReference>
<accession>A0A183V1H1</accession>
<dbReference type="Gene3D" id="3.40.50.2300">
    <property type="match status" value="1"/>
</dbReference>
<name>A0A183V1H1_TOXCA</name>
<dbReference type="InterPro" id="IPR028082">
    <property type="entry name" value="Peripla_BP_I"/>
</dbReference>
<keyword evidence="7" id="KW-1185">Reference proteome</keyword>
<evidence type="ECO:0000256" key="4">
    <source>
        <dbReference type="ARBA" id="ARBA00023136"/>
    </source>
</evidence>